<name>A0AAW9HJX5_9ACTO</name>
<dbReference type="AlphaFoldDB" id="A0AAW9HJX5"/>
<dbReference type="EMBL" id="JAWNFU010000006">
    <property type="protein sequence ID" value="MDY5154087.1"/>
    <property type="molecule type" value="Genomic_DNA"/>
</dbReference>
<comment type="caution">
    <text evidence="1">The sequence shown here is derived from an EMBL/GenBank/DDBJ whole genome shotgun (WGS) entry which is preliminary data.</text>
</comment>
<organism evidence="1 2">
    <name type="scientific">Actinobaculum suis</name>
    <dbReference type="NCBI Taxonomy" id="1657"/>
    <lineage>
        <taxon>Bacteria</taxon>
        <taxon>Bacillati</taxon>
        <taxon>Actinomycetota</taxon>
        <taxon>Actinomycetes</taxon>
        <taxon>Actinomycetales</taxon>
        <taxon>Actinomycetaceae</taxon>
        <taxon>Actinobaculum</taxon>
    </lineage>
</organism>
<protein>
    <submittedName>
        <fullName evidence="1">Uncharacterized protein</fullName>
    </submittedName>
</protein>
<evidence type="ECO:0000313" key="2">
    <source>
        <dbReference type="Proteomes" id="UP001273799"/>
    </source>
</evidence>
<gene>
    <name evidence="1" type="ORF">R6G71_08565</name>
</gene>
<dbReference type="Proteomes" id="UP001273799">
    <property type="component" value="Unassembled WGS sequence"/>
</dbReference>
<reference evidence="1" key="1">
    <citation type="submission" date="2023-10" db="EMBL/GenBank/DDBJ databases">
        <title>Whole Genome based description of the genera Actinobaculum and Actinotignum reveals a complex phylogenetic relationship within the species included in the genus Actinotignum.</title>
        <authorList>
            <person name="Jensen C.S."/>
            <person name="Dargis R."/>
            <person name="Kemp M."/>
            <person name="Christensen J.J."/>
        </authorList>
    </citation>
    <scope>NUCLEOTIDE SEQUENCE</scope>
    <source>
        <strain evidence="1">Actinobaculum_suis_CCUG19206T</strain>
    </source>
</reference>
<sequence length="55" mass="5834">MSDLKTDFLRVTKLQAAREAGGFSPMMGGIAPKPGAMDPFMARAVHALLLNTSLT</sequence>
<evidence type="ECO:0000313" key="1">
    <source>
        <dbReference type="EMBL" id="MDY5154087.1"/>
    </source>
</evidence>
<dbReference type="RefSeq" id="WP_176764497.1">
    <property type="nucleotide sequence ID" value="NZ_FNAU01000011.1"/>
</dbReference>
<accession>A0AAW9HJX5</accession>
<proteinExistence type="predicted"/>